<dbReference type="NCBIfam" id="TIGR01510">
    <property type="entry name" value="coaD_prev_kdtB"/>
    <property type="match status" value="1"/>
</dbReference>
<feature type="binding site" evidence="9">
    <location>
        <position position="72"/>
    </location>
    <ligand>
        <name>substrate</name>
    </ligand>
</feature>
<dbReference type="NCBIfam" id="TIGR00125">
    <property type="entry name" value="cyt_tran_rel"/>
    <property type="match status" value="1"/>
</dbReference>
<evidence type="ECO:0000256" key="1">
    <source>
        <dbReference type="ARBA" id="ARBA00022490"/>
    </source>
</evidence>
<dbReference type="GO" id="GO:0015937">
    <property type="term" value="P:coenzyme A biosynthetic process"/>
    <property type="evidence" value="ECO:0007669"/>
    <property type="project" value="UniProtKB-UniRule"/>
</dbReference>
<dbReference type="HOGENOM" id="CLU_100149_0_1_0"/>
<protein>
    <recommendedName>
        <fullName evidence="9">Phosphopantetheine adenylyltransferase</fullName>
        <ecNumber evidence="9">2.7.7.3</ecNumber>
    </recommendedName>
    <alternativeName>
        <fullName evidence="9">Dephospho-CoA pyrophosphorylase</fullName>
    </alternativeName>
    <alternativeName>
        <fullName evidence="9">Pantetheine-phosphate adenylyltransferase</fullName>
        <shortName evidence="9">PPAT</shortName>
    </alternativeName>
</protein>
<dbReference type="RefSeq" id="WP_025412455.1">
    <property type="nucleotide sequence ID" value="NZ_CP007128.1"/>
</dbReference>
<dbReference type="Proteomes" id="UP000019151">
    <property type="component" value="Chromosome"/>
</dbReference>
<dbReference type="KEGG" id="gba:J421_3457"/>
<dbReference type="SUPFAM" id="SSF52374">
    <property type="entry name" value="Nucleotidylyl transferase"/>
    <property type="match status" value="1"/>
</dbReference>
<organism evidence="11 12">
    <name type="scientific">Gemmatirosa kalamazoonensis</name>
    <dbReference type="NCBI Taxonomy" id="861299"/>
    <lineage>
        <taxon>Bacteria</taxon>
        <taxon>Pseudomonadati</taxon>
        <taxon>Gemmatimonadota</taxon>
        <taxon>Gemmatimonadia</taxon>
        <taxon>Gemmatimonadales</taxon>
        <taxon>Gemmatimonadaceae</taxon>
        <taxon>Gemmatirosa</taxon>
    </lineage>
</organism>
<keyword evidence="4 9" id="KW-0547">Nucleotide-binding</keyword>
<feature type="binding site" evidence="9">
    <location>
        <position position="97"/>
    </location>
    <ligand>
        <name>ATP</name>
        <dbReference type="ChEBI" id="CHEBI:30616"/>
    </ligand>
</feature>
<feature type="binding site" evidence="9">
    <location>
        <position position="17"/>
    </location>
    <ligand>
        <name>ATP</name>
        <dbReference type="ChEBI" id="CHEBI:30616"/>
    </ligand>
</feature>
<dbReference type="InterPro" id="IPR014729">
    <property type="entry name" value="Rossmann-like_a/b/a_fold"/>
</dbReference>
<feature type="binding site" evidence="9">
    <location>
        <begin position="122"/>
        <end position="128"/>
    </location>
    <ligand>
        <name>ATP</name>
        <dbReference type="ChEBI" id="CHEBI:30616"/>
    </ligand>
</feature>
<evidence type="ECO:0000256" key="8">
    <source>
        <dbReference type="ARBA" id="ARBA00029346"/>
    </source>
</evidence>
<evidence type="ECO:0000313" key="12">
    <source>
        <dbReference type="Proteomes" id="UP000019151"/>
    </source>
</evidence>
<dbReference type="PRINTS" id="PR01020">
    <property type="entry name" value="LPSBIOSNTHSS"/>
</dbReference>
<comment type="pathway">
    <text evidence="9">Cofactor biosynthesis; coenzyme A biosynthesis; CoA from (R)-pantothenate: step 4/5.</text>
</comment>
<comment type="cofactor">
    <cofactor evidence="9">
        <name>Mg(2+)</name>
        <dbReference type="ChEBI" id="CHEBI:18420"/>
    </cofactor>
</comment>
<dbReference type="PATRIC" id="fig|861299.3.peg.3510"/>
<evidence type="ECO:0000256" key="9">
    <source>
        <dbReference type="HAMAP-Rule" id="MF_00151"/>
    </source>
</evidence>
<keyword evidence="6 9" id="KW-0460">Magnesium</keyword>
<feature type="binding site" evidence="9">
    <location>
        <position position="9"/>
    </location>
    <ligand>
        <name>substrate</name>
    </ligand>
</feature>
<dbReference type="HAMAP" id="MF_00151">
    <property type="entry name" value="PPAT_bact"/>
    <property type="match status" value="1"/>
</dbReference>
<dbReference type="eggNOG" id="COG0669">
    <property type="taxonomic scope" value="Bacteria"/>
</dbReference>
<accession>W0RIR2</accession>
<name>W0RIR2_9BACT</name>
<comment type="catalytic activity">
    <reaction evidence="8 9">
        <text>(R)-4'-phosphopantetheine + ATP + H(+) = 3'-dephospho-CoA + diphosphate</text>
        <dbReference type="Rhea" id="RHEA:19801"/>
        <dbReference type="ChEBI" id="CHEBI:15378"/>
        <dbReference type="ChEBI" id="CHEBI:30616"/>
        <dbReference type="ChEBI" id="CHEBI:33019"/>
        <dbReference type="ChEBI" id="CHEBI:57328"/>
        <dbReference type="ChEBI" id="CHEBI:61723"/>
        <dbReference type="EC" id="2.7.7.3"/>
    </reaction>
</comment>
<dbReference type="FunCoup" id="W0RIR2">
    <property type="interactions" value="473"/>
</dbReference>
<dbReference type="PANTHER" id="PTHR21342:SF1">
    <property type="entry name" value="PHOSPHOPANTETHEINE ADENYLYLTRANSFERASE"/>
    <property type="match status" value="1"/>
</dbReference>
<evidence type="ECO:0000256" key="4">
    <source>
        <dbReference type="ARBA" id="ARBA00022741"/>
    </source>
</evidence>
<gene>
    <name evidence="9" type="primary">coaD</name>
    <name evidence="11" type="ORF">J421_3457</name>
</gene>
<dbReference type="UniPathway" id="UPA00241">
    <property type="reaction ID" value="UER00355"/>
</dbReference>
<dbReference type="Pfam" id="PF01467">
    <property type="entry name" value="CTP_transf_like"/>
    <property type="match status" value="1"/>
</dbReference>
<dbReference type="EMBL" id="CP007128">
    <property type="protein sequence ID" value="AHG90994.1"/>
    <property type="molecule type" value="Genomic_DNA"/>
</dbReference>
<evidence type="ECO:0000256" key="3">
    <source>
        <dbReference type="ARBA" id="ARBA00022695"/>
    </source>
</evidence>
<dbReference type="STRING" id="861299.J421_3457"/>
<proteinExistence type="inferred from homology"/>
<evidence type="ECO:0000256" key="6">
    <source>
        <dbReference type="ARBA" id="ARBA00022842"/>
    </source>
</evidence>
<comment type="function">
    <text evidence="9">Reversibly transfers an adenylyl group from ATP to 4'-phosphopantetheine, yielding dephospho-CoA (dPCoA) and pyrophosphate.</text>
</comment>
<dbReference type="GO" id="GO:0004595">
    <property type="term" value="F:pantetheine-phosphate adenylyltransferase activity"/>
    <property type="evidence" value="ECO:0007669"/>
    <property type="project" value="UniProtKB-UniRule"/>
</dbReference>
<keyword evidence="12" id="KW-1185">Reference proteome</keyword>
<dbReference type="InterPro" id="IPR001980">
    <property type="entry name" value="PPAT"/>
</dbReference>
<keyword evidence="3 9" id="KW-0548">Nucleotidyltransferase</keyword>
<keyword evidence="1 9" id="KW-0963">Cytoplasm</keyword>
<keyword evidence="2 9" id="KW-0808">Transferase</keyword>
<keyword evidence="7 9" id="KW-0173">Coenzyme A biosynthesis</keyword>
<dbReference type="GO" id="GO:0005524">
    <property type="term" value="F:ATP binding"/>
    <property type="evidence" value="ECO:0007669"/>
    <property type="project" value="UniProtKB-KW"/>
</dbReference>
<dbReference type="InterPro" id="IPR004821">
    <property type="entry name" value="Cyt_trans-like"/>
</dbReference>
<evidence type="ECO:0000256" key="7">
    <source>
        <dbReference type="ARBA" id="ARBA00022993"/>
    </source>
</evidence>
<dbReference type="InParanoid" id="W0RIR2"/>
<comment type="subcellular location">
    <subcellularLocation>
        <location evidence="9">Cytoplasm</location>
    </subcellularLocation>
</comment>
<evidence type="ECO:0000313" key="11">
    <source>
        <dbReference type="EMBL" id="AHG90994.1"/>
    </source>
</evidence>
<keyword evidence="5 9" id="KW-0067">ATP-binding</keyword>
<comment type="subunit">
    <text evidence="9">Homohexamer.</text>
</comment>
<evidence type="ECO:0000256" key="5">
    <source>
        <dbReference type="ARBA" id="ARBA00022840"/>
    </source>
</evidence>
<comment type="similarity">
    <text evidence="9">Belongs to the bacterial CoaD family.</text>
</comment>
<feature type="binding site" evidence="9">
    <location>
        <begin position="9"/>
        <end position="10"/>
    </location>
    <ligand>
        <name>ATP</name>
        <dbReference type="ChEBI" id="CHEBI:30616"/>
    </ligand>
</feature>
<dbReference type="GO" id="GO:0005737">
    <property type="term" value="C:cytoplasm"/>
    <property type="evidence" value="ECO:0007669"/>
    <property type="project" value="UniProtKB-SubCell"/>
</dbReference>
<dbReference type="AlphaFoldDB" id="W0RIR2"/>
<evidence type="ECO:0000256" key="2">
    <source>
        <dbReference type="ARBA" id="ARBA00022679"/>
    </source>
</evidence>
<dbReference type="Gene3D" id="3.40.50.620">
    <property type="entry name" value="HUPs"/>
    <property type="match status" value="1"/>
</dbReference>
<feature type="domain" description="Cytidyltransferase-like" evidence="10">
    <location>
        <begin position="5"/>
        <end position="132"/>
    </location>
</feature>
<evidence type="ECO:0000259" key="10">
    <source>
        <dbReference type="Pfam" id="PF01467"/>
    </source>
</evidence>
<dbReference type="OrthoDB" id="9806661at2"/>
<feature type="binding site" evidence="9">
    <location>
        <begin position="87"/>
        <end position="89"/>
    </location>
    <ligand>
        <name>ATP</name>
        <dbReference type="ChEBI" id="CHEBI:30616"/>
    </ligand>
</feature>
<dbReference type="EC" id="2.7.7.3" evidence="9"/>
<sequence length="158" mass="17027">MRVGLYAGSFDPVTLGHEDIVTRALRVVDRLVVAVAVNSGKSPLFSLDERAEMLRAVVGSDRVEVRAFDGLLADLARDVGASVLVRGVRGVVDFDYETVMARHNRLLVPEAETVFLVPGGEVAHVSSTFVREIARNGGDVSALVRPMVAAALRARFAR</sequence>
<feature type="binding site" evidence="9">
    <location>
        <position position="86"/>
    </location>
    <ligand>
        <name>substrate</name>
    </ligand>
</feature>
<reference evidence="11 12" key="1">
    <citation type="journal article" date="2014" name="Genome Announc.">
        <title>Genome Sequence and Methylome of Soil Bacterium Gemmatirosa kalamazoonensis KBS708T, a Member of the Rarely Cultivated Gemmatimonadetes Phylum.</title>
        <authorList>
            <person name="Debruyn J.M."/>
            <person name="Radosevich M."/>
            <person name="Wommack K.E."/>
            <person name="Polson S.W."/>
            <person name="Hauser L.J."/>
            <person name="Fawaz M.N."/>
            <person name="Korlach J."/>
            <person name="Tsai Y.C."/>
        </authorList>
    </citation>
    <scope>NUCLEOTIDE SEQUENCE [LARGE SCALE GENOMIC DNA]</scope>
    <source>
        <strain evidence="11 12">KBS708</strain>
    </source>
</reference>
<feature type="binding site" evidence="9">
    <location>
        <position position="41"/>
    </location>
    <ligand>
        <name>substrate</name>
    </ligand>
</feature>
<feature type="site" description="Transition state stabilizer" evidence="9">
    <location>
        <position position="17"/>
    </location>
</feature>
<dbReference type="PANTHER" id="PTHR21342">
    <property type="entry name" value="PHOSPHOPANTETHEINE ADENYLYLTRANSFERASE"/>
    <property type="match status" value="1"/>
</dbReference>